<protein>
    <submittedName>
        <fullName evidence="2">Glycosyltransferase family 25 protein</fullName>
    </submittedName>
</protein>
<organism evidence="2 3">
    <name type="scientific">Rhodopirellula halodulae</name>
    <dbReference type="NCBI Taxonomy" id="2894198"/>
    <lineage>
        <taxon>Bacteria</taxon>
        <taxon>Pseudomonadati</taxon>
        <taxon>Planctomycetota</taxon>
        <taxon>Planctomycetia</taxon>
        <taxon>Pirellulales</taxon>
        <taxon>Pirellulaceae</taxon>
        <taxon>Rhodopirellula</taxon>
    </lineage>
</organism>
<dbReference type="InterPro" id="IPR002654">
    <property type="entry name" value="Glyco_trans_25"/>
</dbReference>
<proteinExistence type="predicted"/>
<gene>
    <name evidence="2" type="ORF">LOC71_06620</name>
</gene>
<keyword evidence="3" id="KW-1185">Reference proteome</keyword>
<sequence>MQSIDEDTPTFVISLLDEASEHRRRQVECHLDRAGFRNATFVRAKSPDSEQFAQRGYPSELQGRWRTDLRHLWGSAACTLSHLQFYGRGTDELPVIILEDDVTIHPDFFHYLQRIEFPREVDWDICHLGLTNPKISAIENPERVVTPQLVRCPPNEVACTHSYILRRPILDRLLPMREEVDWQLSRCTESIRSFVIDHDPKLVQPDFQMPSVRTAIDHVAWHRNNPGTA</sequence>
<evidence type="ECO:0000313" key="2">
    <source>
        <dbReference type="EMBL" id="MCC9641942.1"/>
    </source>
</evidence>
<dbReference type="RefSeq" id="WP_230272477.1">
    <property type="nucleotide sequence ID" value="NZ_JAJKFW010000014.1"/>
</dbReference>
<dbReference type="Pfam" id="PF01755">
    <property type="entry name" value="Glyco_transf_25"/>
    <property type="match status" value="1"/>
</dbReference>
<name>A0ABS8NEG2_9BACT</name>
<evidence type="ECO:0000313" key="3">
    <source>
        <dbReference type="Proteomes" id="UP001430306"/>
    </source>
</evidence>
<feature type="domain" description="Glycosyl transferase family 25" evidence="1">
    <location>
        <begin position="9"/>
        <end position="121"/>
    </location>
</feature>
<evidence type="ECO:0000259" key="1">
    <source>
        <dbReference type="Pfam" id="PF01755"/>
    </source>
</evidence>
<dbReference type="Proteomes" id="UP001430306">
    <property type="component" value="Unassembled WGS sequence"/>
</dbReference>
<accession>A0ABS8NEG2</accession>
<comment type="caution">
    <text evidence="2">The sequence shown here is derived from an EMBL/GenBank/DDBJ whole genome shotgun (WGS) entry which is preliminary data.</text>
</comment>
<dbReference type="EMBL" id="JAJKFW010000014">
    <property type="protein sequence ID" value="MCC9641942.1"/>
    <property type="molecule type" value="Genomic_DNA"/>
</dbReference>
<reference evidence="2" key="1">
    <citation type="submission" date="2021-11" db="EMBL/GenBank/DDBJ databases">
        <title>Genome sequence.</title>
        <authorList>
            <person name="Sun Q."/>
        </authorList>
    </citation>
    <scope>NUCLEOTIDE SEQUENCE</scope>
    <source>
        <strain evidence="2">JC740</strain>
    </source>
</reference>